<dbReference type="EMBL" id="BBMT01000015">
    <property type="protein sequence ID" value="GAL37257.1"/>
    <property type="molecule type" value="Genomic_DNA"/>
</dbReference>
<protein>
    <submittedName>
        <fullName evidence="1">Predicted transcriptional regulator</fullName>
    </submittedName>
</protein>
<dbReference type="SUPFAM" id="SSF46785">
    <property type="entry name" value="Winged helix' DNA-binding domain"/>
    <property type="match status" value="1"/>
</dbReference>
<name>A0A090U2Q3_9VIBR</name>
<dbReference type="InterPro" id="IPR036390">
    <property type="entry name" value="WH_DNA-bd_sf"/>
</dbReference>
<reference evidence="1 2" key="1">
    <citation type="submission" date="2014-09" db="EMBL/GenBank/DDBJ databases">
        <title>Vibrio maritimus JCM 19240. (C210) whole genome shotgun sequence.</title>
        <authorList>
            <person name="Sawabe T."/>
            <person name="Meirelles P."/>
            <person name="Nakanishi M."/>
            <person name="Sayaka M."/>
            <person name="Hattori M."/>
            <person name="Ohkuma M."/>
        </authorList>
    </citation>
    <scope>NUCLEOTIDE SEQUENCE [LARGE SCALE GENOMIC DNA]</scope>
    <source>
        <strain evidence="1 2">JCM 19240</strain>
    </source>
</reference>
<dbReference type="Proteomes" id="UP000029224">
    <property type="component" value="Unassembled WGS sequence"/>
</dbReference>
<dbReference type="Pfam" id="PF13412">
    <property type="entry name" value="HTH_24"/>
    <property type="match status" value="1"/>
</dbReference>
<dbReference type="GO" id="GO:0006355">
    <property type="term" value="P:regulation of DNA-templated transcription"/>
    <property type="evidence" value="ECO:0007669"/>
    <property type="project" value="UniProtKB-ARBA"/>
</dbReference>
<dbReference type="AlphaFoldDB" id="A0A090U2Q3"/>
<sequence length="207" mass="23622">MKATDHIIDIIKREGAVTAKRIAERLGITTMGARQHLQSLEEEGFLKFEDVKVKVGRPNRHWSLTAKGHARFSDRHSDLTIQFIDAIETVFGSEGLDKVAKEREQNTLATYRQHFETLTDLHSKVTKLVELREKDGYMAECEETGDGYRLIENHCPICIAATRCEALCQSELNVFQSLVGEDIDVKRDEHIVKGERRCVYTFQSKGE</sequence>
<comment type="caution">
    <text evidence="1">The sequence shown here is derived from an EMBL/GenBank/DDBJ whole genome shotgun (WGS) entry which is preliminary data.</text>
</comment>
<evidence type="ECO:0000313" key="1">
    <source>
        <dbReference type="EMBL" id="GAL37257.1"/>
    </source>
</evidence>
<proteinExistence type="predicted"/>
<keyword evidence="2" id="KW-1185">Reference proteome</keyword>
<accession>A0A090U2Q3</accession>
<dbReference type="InterPro" id="IPR011991">
    <property type="entry name" value="ArsR-like_HTH"/>
</dbReference>
<dbReference type="PANTHER" id="PTHR30363:SF28">
    <property type="entry name" value="TRANSCRIPTIONAL REGULATORY PROTEIN-RELATED"/>
    <property type="match status" value="1"/>
</dbReference>
<dbReference type="PANTHER" id="PTHR30363">
    <property type="entry name" value="HTH-TYPE TRANSCRIPTIONAL REGULATOR SRLR-RELATED"/>
    <property type="match status" value="1"/>
</dbReference>
<dbReference type="InterPro" id="IPR036388">
    <property type="entry name" value="WH-like_DNA-bd_sf"/>
</dbReference>
<reference evidence="1 2" key="2">
    <citation type="submission" date="2014-09" db="EMBL/GenBank/DDBJ databases">
        <authorList>
            <consortium name="NBRP consortium"/>
            <person name="Sawabe T."/>
            <person name="Meirelles P."/>
            <person name="Nakanishi M."/>
            <person name="Sayaka M."/>
            <person name="Hattori M."/>
            <person name="Ohkuma M."/>
        </authorList>
    </citation>
    <scope>NUCLEOTIDE SEQUENCE [LARGE SCALE GENOMIC DNA]</scope>
    <source>
        <strain evidence="1 2">JCM 19240</strain>
    </source>
</reference>
<evidence type="ECO:0000313" key="2">
    <source>
        <dbReference type="Proteomes" id="UP000029224"/>
    </source>
</evidence>
<dbReference type="OrthoDB" id="155998at2"/>
<dbReference type="Gene3D" id="1.10.10.10">
    <property type="entry name" value="Winged helix-like DNA-binding domain superfamily/Winged helix DNA-binding domain"/>
    <property type="match status" value="1"/>
</dbReference>
<organism evidence="1 2">
    <name type="scientific">Vibrio maritimus</name>
    <dbReference type="NCBI Taxonomy" id="990268"/>
    <lineage>
        <taxon>Bacteria</taxon>
        <taxon>Pseudomonadati</taxon>
        <taxon>Pseudomonadota</taxon>
        <taxon>Gammaproteobacteria</taxon>
        <taxon>Vibrionales</taxon>
        <taxon>Vibrionaceae</taxon>
        <taxon>Vibrio</taxon>
    </lineage>
</organism>
<dbReference type="CDD" id="cd00090">
    <property type="entry name" value="HTH_ARSR"/>
    <property type="match status" value="1"/>
</dbReference>
<gene>
    <name evidence="1" type="ORF">JCM19240_4660</name>
</gene>
<dbReference type="InterPro" id="IPR050313">
    <property type="entry name" value="Carb_Metab_HTH_regulators"/>
</dbReference>